<evidence type="ECO:0000256" key="1">
    <source>
        <dbReference type="SAM" id="Phobius"/>
    </source>
</evidence>
<sequence length="215" mass="24448">MEMVDRYIYAVTQKLPQSQRKDIADELRSLIEDMLEDRAGKGNFADKDVEDVLLELGSPKELADKYRSNQKYLIGPELFDSYLYVLKVVMAVVAISIGIGFVIQVVLNPVNILDHFIKMIVSAVTALPTAFGWTTFGFAMGELMGNLKKEDLQWGDEDWKPTNLPPIPAEHSQIKRRDAVTSIVFYAFLIVLFTFSSDYLGIWSFMMNLMGLCRF</sequence>
<evidence type="ECO:0008006" key="4">
    <source>
        <dbReference type="Google" id="ProtNLM"/>
    </source>
</evidence>
<keyword evidence="1" id="KW-0472">Membrane</keyword>
<proteinExistence type="predicted"/>
<feature type="transmembrane region" description="Helical" evidence="1">
    <location>
        <begin position="119"/>
        <end position="139"/>
    </location>
</feature>
<gene>
    <name evidence="2" type="ORF">ACFSUN_10670</name>
</gene>
<organism evidence="2 3">
    <name type="scientific">Oceanobacillus kapialis</name>
    <dbReference type="NCBI Taxonomy" id="481353"/>
    <lineage>
        <taxon>Bacteria</taxon>
        <taxon>Bacillati</taxon>
        <taxon>Bacillota</taxon>
        <taxon>Bacilli</taxon>
        <taxon>Bacillales</taxon>
        <taxon>Bacillaceae</taxon>
        <taxon>Oceanobacillus</taxon>
    </lineage>
</organism>
<reference evidence="3" key="1">
    <citation type="journal article" date="2019" name="Int. J. Syst. Evol. Microbiol.">
        <title>The Global Catalogue of Microorganisms (GCM) 10K type strain sequencing project: providing services to taxonomists for standard genome sequencing and annotation.</title>
        <authorList>
            <consortium name="The Broad Institute Genomics Platform"/>
            <consortium name="The Broad Institute Genome Sequencing Center for Infectious Disease"/>
            <person name="Wu L."/>
            <person name="Ma J."/>
        </authorList>
    </citation>
    <scope>NUCLEOTIDE SEQUENCE [LARGE SCALE GENOMIC DNA]</scope>
    <source>
        <strain evidence="3">TISTR 1858</strain>
    </source>
</reference>
<protein>
    <recommendedName>
        <fullName evidence="4">DUF1700 domain-containing protein</fullName>
    </recommendedName>
</protein>
<accession>A0ABW5Q0R3</accession>
<dbReference type="Pfam" id="PF22564">
    <property type="entry name" value="HAAS"/>
    <property type="match status" value="1"/>
</dbReference>
<feature type="transmembrane region" description="Helical" evidence="1">
    <location>
        <begin position="82"/>
        <end position="107"/>
    </location>
</feature>
<dbReference type="EMBL" id="JBHUMX010000035">
    <property type="protein sequence ID" value="MFD2629238.1"/>
    <property type="molecule type" value="Genomic_DNA"/>
</dbReference>
<keyword evidence="3" id="KW-1185">Reference proteome</keyword>
<name>A0ABW5Q0R3_9BACI</name>
<keyword evidence="1" id="KW-0812">Transmembrane</keyword>
<feature type="transmembrane region" description="Helical" evidence="1">
    <location>
        <begin position="183"/>
        <end position="206"/>
    </location>
</feature>
<comment type="caution">
    <text evidence="2">The sequence shown here is derived from an EMBL/GenBank/DDBJ whole genome shotgun (WGS) entry which is preliminary data.</text>
</comment>
<evidence type="ECO:0000313" key="2">
    <source>
        <dbReference type="EMBL" id="MFD2629238.1"/>
    </source>
</evidence>
<evidence type="ECO:0000313" key="3">
    <source>
        <dbReference type="Proteomes" id="UP001597451"/>
    </source>
</evidence>
<dbReference type="RefSeq" id="WP_379562010.1">
    <property type="nucleotide sequence ID" value="NZ_JBHUMX010000035.1"/>
</dbReference>
<dbReference type="Proteomes" id="UP001597451">
    <property type="component" value="Unassembled WGS sequence"/>
</dbReference>
<keyword evidence="1" id="KW-1133">Transmembrane helix</keyword>